<dbReference type="InterPro" id="IPR025510">
    <property type="entry name" value="DUF4397"/>
</dbReference>
<dbReference type="EMBL" id="JAUOEM010000003">
    <property type="protein sequence ID" value="MDO5987539.1"/>
    <property type="molecule type" value="Genomic_DNA"/>
</dbReference>
<dbReference type="Pfam" id="PF14344">
    <property type="entry name" value="DUF4397"/>
    <property type="match status" value="1"/>
</dbReference>
<sequence>MKSFNILIILLLICSICFVSCETSDDSEFPQAASLKVVHAINGAPGIYVENSMSEDTPFTNLPTLDFSEFRRFTLPARESIDIDVIFETDTTSQVASEQFNLGAGKIQTYFLYGDEANVSSTLVEDIGLRTITDSTNVVRFVNLTKDVNTFSVDAGGIDNLVSSIEIAEASEFVTIDATLENLEYTFSFKDEQGNELSNFFYRQWFFFPGFGAFVQSFQDTITFALVGALDDGQGNNTLNVIQIDQ</sequence>
<proteinExistence type="predicted"/>
<reference evidence="3" key="1">
    <citation type="submission" date="2023-07" db="EMBL/GenBank/DDBJ databases">
        <title>Two novel species in the genus Flavivirga.</title>
        <authorList>
            <person name="Kwon K."/>
        </authorList>
    </citation>
    <scope>NUCLEOTIDE SEQUENCE</scope>
    <source>
        <strain evidence="3">KACC 14157</strain>
    </source>
</reference>
<comment type="caution">
    <text evidence="3">The sequence shown here is derived from an EMBL/GenBank/DDBJ whole genome shotgun (WGS) entry which is preliminary data.</text>
</comment>
<evidence type="ECO:0000256" key="1">
    <source>
        <dbReference type="SAM" id="SignalP"/>
    </source>
</evidence>
<feature type="signal peptide" evidence="1">
    <location>
        <begin position="1"/>
        <end position="21"/>
    </location>
</feature>
<accession>A0ABT8X0T3</accession>
<gene>
    <name evidence="3" type="ORF">Q4Q39_09035</name>
</gene>
<protein>
    <submittedName>
        <fullName evidence="3">DUF4397 domain-containing protein</fullName>
    </submittedName>
</protein>
<dbReference type="Proteomes" id="UP001176891">
    <property type="component" value="Unassembled WGS sequence"/>
</dbReference>
<evidence type="ECO:0000313" key="4">
    <source>
        <dbReference type="Proteomes" id="UP001176891"/>
    </source>
</evidence>
<feature type="domain" description="DUF4397" evidence="2">
    <location>
        <begin position="33"/>
        <end position="151"/>
    </location>
</feature>
<evidence type="ECO:0000313" key="3">
    <source>
        <dbReference type="EMBL" id="MDO5987539.1"/>
    </source>
</evidence>
<organism evidence="3 4">
    <name type="scientific">Flavivirga amylovorans</name>
    <dbReference type="NCBI Taxonomy" id="870486"/>
    <lineage>
        <taxon>Bacteria</taxon>
        <taxon>Pseudomonadati</taxon>
        <taxon>Bacteroidota</taxon>
        <taxon>Flavobacteriia</taxon>
        <taxon>Flavobacteriales</taxon>
        <taxon>Flavobacteriaceae</taxon>
        <taxon>Flavivirga</taxon>
    </lineage>
</organism>
<dbReference type="RefSeq" id="WP_303282101.1">
    <property type="nucleotide sequence ID" value="NZ_BAABCZ010000010.1"/>
</dbReference>
<evidence type="ECO:0000259" key="2">
    <source>
        <dbReference type="Pfam" id="PF14344"/>
    </source>
</evidence>
<keyword evidence="4" id="KW-1185">Reference proteome</keyword>
<keyword evidence="1" id="KW-0732">Signal</keyword>
<feature type="chain" id="PRO_5047021132" evidence="1">
    <location>
        <begin position="22"/>
        <end position="246"/>
    </location>
</feature>
<name>A0ABT8X0T3_9FLAO</name>